<dbReference type="OrthoDB" id="9801123at2"/>
<dbReference type="AlphaFoldDB" id="A0A9Q8FRB6"/>
<dbReference type="InterPro" id="IPR018062">
    <property type="entry name" value="HTH_AraC-typ_CS"/>
</dbReference>
<dbReference type="PROSITE" id="PS00041">
    <property type="entry name" value="HTH_ARAC_FAMILY_1"/>
    <property type="match status" value="1"/>
</dbReference>
<dbReference type="SUPFAM" id="SSF46689">
    <property type="entry name" value="Homeodomain-like"/>
    <property type="match status" value="2"/>
</dbReference>
<dbReference type="GO" id="GO:0043565">
    <property type="term" value="F:sequence-specific DNA binding"/>
    <property type="evidence" value="ECO:0007669"/>
    <property type="project" value="InterPro"/>
</dbReference>
<evidence type="ECO:0000256" key="1">
    <source>
        <dbReference type="ARBA" id="ARBA00023015"/>
    </source>
</evidence>
<dbReference type="InterPro" id="IPR018060">
    <property type="entry name" value="HTH_AraC"/>
</dbReference>
<dbReference type="SMART" id="SM00342">
    <property type="entry name" value="HTH_ARAC"/>
    <property type="match status" value="1"/>
</dbReference>
<feature type="domain" description="HTH araC/xylS-type" evidence="4">
    <location>
        <begin position="8"/>
        <end position="106"/>
    </location>
</feature>
<name>A0A9Q8FRB6_9STAP</name>
<dbReference type="Proteomes" id="UP000295280">
    <property type="component" value="Unassembled WGS sequence"/>
</dbReference>
<protein>
    <submittedName>
        <fullName evidence="5">AraC family transcriptional regulator</fullName>
    </submittedName>
</protein>
<dbReference type="InterPro" id="IPR009057">
    <property type="entry name" value="Homeodomain-like_sf"/>
</dbReference>
<dbReference type="PROSITE" id="PS01124">
    <property type="entry name" value="HTH_ARAC_FAMILY_2"/>
    <property type="match status" value="1"/>
</dbReference>
<dbReference type="PANTHER" id="PTHR47504:SF5">
    <property type="entry name" value="RIGHT ORIGIN-BINDING PROTEIN"/>
    <property type="match status" value="1"/>
</dbReference>
<dbReference type="PANTHER" id="PTHR47504">
    <property type="entry name" value="RIGHT ORIGIN-BINDING PROTEIN"/>
    <property type="match status" value="1"/>
</dbReference>
<keyword evidence="1" id="KW-0805">Transcription regulation</keyword>
<dbReference type="EMBL" id="SCWD01000001">
    <property type="protein sequence ID" value="TDM04311.1"/>
    <property type="molecule type" value="Genomic_DNA"/>
</dbReference>
<dbReference type="InterPro" id="IPR050959">
    <property type="entry name" value="MarA-like"/>
</dbReference>
<organism evidence="5 6">
    <name type="scientific">Macrococcus carouselicus</name>
    <dbReference type="NCBI Taxonomy" id="69969"/>
    <lineage>
        <taxon>Bacteria</taxon>
        <taxon>Bacillati</taxon>
        <taxon>Bacillota</taxon>
        <taxon>Bacilli</taxon>
        <taxon>Bacillales</taxon>
        <taxon>Staphylococcaceae</taxon>
        <taxon>Macrococcus</taxon>
    </lineage>
</organism>
<dbReference type="GO" id="GO:0003700">
    <property type="term" value="F:DNA-binding transcription factor activity"/>
    <property type="evidence" value="ECO:0007669"/>
    <property type="project" value="InterPro"/>
</dbReference>
<evidence type="ECO:0000256" key="2">
    <source>
        <dbReference type="ARBA" id="ARBA00023125"/>
    </source>
</evidence>
<comment type="caution">
    <text evidence="5">The sequence shown here is derived from an EMBL/GenBank/DDBJ whole genome shotgun (WGS) entry which is preliminary data.</text>
</comment>
<dbReference type="InterPro" id="IPR011256">
    <property type="entry name" value="Reg_factor_effector_dom_sf"/>
</dbReference>
<proteinExistence type="predicted"/>
<dbReference type="RefSeq" id="WP_133417170.1">
    <property type="nucleotide sequence ID" value="NZ_SCWD01000001.1"/>
</dbReference>
<dbReference type="Gene3D" id="3.20.80.10">
    <property type="entry name" value="Regulatory factor, effector binding domain"/>
    <property type="match status" value="1"/>
</dbReference>
<keyword evidence="2" id="KW-0238">DNA-binding</keyword>
<evidence type="ECO:0000313" key="6">
    <source>
        <dbReference type="Proteomes" id="UP000295280"/>
    </source>
</evidence>
<accession>A0A9Q8FRB6</accession>
<dbReference type="Pfam" id="PF12833">
    <property type="entry name" value="HTH_18"/>
    <property type="match status" value="1"/>
</dbReference>
<sequence length="277" mass="32017">MESLKMIQQTIVYLEDNLLMDIQLDTLARHIGETPFHLNQTFTMITGMNIEEYLTRRRLSEAAADLIAGKVSLLEIAAKYGYADAAAFNDAFRDYHGLSPLQARTHRQQLKQLNRLYVKLAVTEEPPLSYMIESKVQSRLIGHRTQIASKALYNHFLIADLLLDHYEEGKLAELAEQGDGPLYLVVHPHPYGLELFVGVASDEKTLLETEHLHHTKFAVFKKRGHLDYIFNEIWQSIEQQISVMLDYRKNDYYIAQLNLPLDFNSFDNKISFYLPIE</sequence>
<evidence type="ECO:0000256" key="3">
    <source>
        <dbReference type="ARBA" id="ARBA00023163"/>
    </source>
</evidence>
<gene>
    <name evidence="5" type="ORF">ERX40_03845</name>
</gene>
<evidence type="ECO:0000313" key="5">
    <source>
        <dbReference type="EMBL" id="TDM04311.1"/>
    </source>
</evidence>
<evidence type="ECO:0000259" key="4">
    <source>
        <dbReference type="PROSITE" id="PS01124"/>
    </source>
</evidence>
<keyword evidence="3" id="KW-0804">Transcription</keyword>
<keyword evidence="6" id="KW-1185">Reference proteome</keyword>
<reference evidence="5 6" key="1">
    <citation type="submission" date="2019-01" db="EMBL/GenBank/DDBJ databases">
        <title>Draft genome sequences of the type strains of six Macrococcus species.</title>
        <authorList>
            <person name="Mazhar S."/>
            <person name="Altermann E."/>
            <person name="Hill C."/>
            <person name="Mcauliffe O."/>
        </authorList>
    </citation>
    <scope>NUCLEOTIDE SEQUENCE [LARGE SCALE GENOMIC DNA]</scope>
    <source>
        <strain evidence="5 6">ATCC 51828</strain>
    </source>
</reference>
<dbReference type="Gene3D" id="1.10.10.60">
    <property type="entry name" value="Homeodomain-like"/>
    <property type="match status" value="2"/>
</dbReference>